<dbReference type="PANTHER" id="PTHR33164">
    <property type="entry name" value="TRANSCRIPTIONAL REGULATOR, MARR FAMILY"/>
    <property type="match status" value="1"/>
</dbReference>
<dbReference type="InterPro" id="IPR036390">
    <property type="entry name" value="WH_DNA-bd_sf"/>
</dbReference>
<evidence type="ECO:0000259" key="4">
    <source>
        <dbReference type="PROSITE" id="PS50995"/>
    </source>
</evidence>
<dbReference type="GeneID" id="78364313"/>
<protein>
    <submittedName>
        <fullName evidence="5">MarR family transcriptional regulator</fullName>
    </submittedName>
</protein>
<accession>A0AAW8U1M0</accession>
<dbReference type="RefSeq" id="WP_010754878.1">
    <property type="nucleotide sequence ID" value="NZ_CATYFE010000048.1"/>
</dbReference>
<dbReference type="Pfam" id="PF01047">
    <property type="entry name" value="MarR"/>
    <property type="match status" value="1"/>
</dbReference>
<dbReference type="PANTHER" id="PTHR33164:SF56">
    <property type="entry name" value="HTH-TYPE TRANSCRIPTIONAL REGULATOR MHQR"/>
    <property type="match status" value="1"/>
</dbReference>
<reference evidence="5" key="1">
    <citation type="submission" date="2023-03" db="EMBL/GenBank/DDBJ databases">
        <authorList>
            <person name="Shen W."/>
            <person name="Cai J."/>
        </authorList>
    </citation>
    <scope>NUCLEOTIDE SEQUENCE</scope>
    <source>
        <strain evidence="5">B226-2</strain>
    </source>
</reference>
<evidence type="ECO:0000256" key="1">
    <source>
        <dbReference type="ARBA" id="ARBA00023015"/>
    </source>
</evidence>
<dbReference type="GO" id="GO:0003700">
    <property type="term" value="F:DNA-binding transcription factor activity"/>
    <property type="evidence" value="ECO:0007669"/>
    <property type="project" value="InterPro"/>
</dbReference>
<dbReference type="InterPro" id="IPR036388">
    <property type="entry name" value="WH-like_DNA-bd_sf"/>
</dbReference>
<evidence type="ECO:0000313" key="6">
    <source>
        <dbReference type="Proteomes" id="UP001256711"/>
    </source>
</evidence>
<evidence type="ECO:0000313" key="5">
    <source>
        <dbReference type="EMBL" id="MDT2811129.1"/>
    </source>
</evidence>
<dbReference type="PROSITE" id="PS01117">
    <property type="entry name" value="HTH_MARR_1"/>
    <property type="match status" value="1"/>
</dbReference>
<proteinExistence type="predicted"/>
<evidence type="ECO:0000256" key="3">
    <source>
        <dbReference type="ARBA" id="ARBA00023163"/>
    </source>
</evidence>
<dbReference type="Proteomes" id="UP001256711">
    <property type="component" value="Unassembled WGS sequence"/>
</dbReference>
<comment type="caution">
    <text evidence="5">The sequence shown here is derived from an EMBL/GenBank/DDBJ whole genome shotgun (WGS) entry which is preliminary data.</text>
</comment>
<evidence type="ECO:0000256" key="2">
    <source>
        <dbReference type="ARBA" id="ARBA00023125"/>
    </source>
</evidence>
<organism evidence="5 6">
    <name type="scientific">Enterococcus asini</name>
    <dbReference type="NCBI Taxonomy" id="57732"/>
    <lineage>
        <taxon>Bacteria</taxon>
        <taxon>Bacillati</taxon>
        <taxon>Bacillota</taxon>
        <taxon>Bacilli</taxon>
        <taxon>Lactobacillales</taxon>
        <taxon>Enterococcaceae</taxon>
        <taxon>Enterococcus</taxon>
    </lineage>
</organism>
<dbReference type="PROSITE" id="PS50995">
    <property type="entry name" value="HTH_MARR_2"/>
    <property type="match status" value="1"/>
</dbReference>
<dbReference type="InterPro" id="IPR000835">
    <property type="entry name" value="HTH_MarR-typ"/>
</dbReference>
<dbReference type="InterPro" id="IPR039422">
    <property type="entry name" value="MarR/SlyA-like"/>
</dbReference>
<dbReference type="SUPFAM" id="SSF46785">
    <property type="entry name" value="Winged helix' DNA-binding domain"/>
    <property type="match status" value="1"/>
</dbReference>
<dbReference type="AlphaFoldDB" id="A0AAW8U1M0"/>
<feature type="domain" description="HTH marR-type" evidence="4">
    <location>
        <begin position="1"/>
        <end position="132"/>
    </location>
</feature>
<keyword evidence="2" id="KW-0238">DNA-binding</keyword>
<keyword evidence="1" id="KW-0805">Transcription regulation</keyword>
<dbReference type="GO" id="GO:0003677">
    <property type="term" value="F:DNA binding"/>
    <property type="evidence" value="ECO:0007669"/>
    <property type="project" value="UniProtKB-KW"/>
</dbReference>
<dbReference type="SMART" id="SM00347">
    <property type="entry name" value="HTH_MARR"/>
    <property type="match status" value="1"/>
</dbReference>
<sequence length="198" mass="23022">MDHMFEDFMRFENILRRYLFWQKKGNVANPHQGQGRVLMLLNMQPEITQKQLTFLLDMRPQSLGELLTKLEKNEYITRTPSPEDRRVMVVRLTEAGKAAAEKMTGEPEKTIFDQLDAEEQEQLAGLLNKLSDYMEGELPEEALQGGMDEKHRQRILNEMRRGGFGGFKGRPGFPDFHEGRGPRHHGDCHGFHNEYFTD</sequence>
<dbReference type="Gene3D" id="1.10.10.10">
    <property type="entry name" value="Winged helix-like DNA-binding domain superfamily/Winged helix DNA-binding domain"/>
    <property type="match status" value="1"/>
</dbReference>
<keyword evidence="3" id="KW-0804">Transcription</keyword>
<name>A0AAW8U1M0_9ENTE</name>
<gene>
    <name evidence="5" type="ORF">P7H43_11630</name>
</gene>
<dbReference type="EMBL" id="JARQBJ010000006">
    <property type="protein sequence ID" value="MDT2811129.1"/>
    <property type="molecule type" value="Genomic_DNA"/>
</dbReference>
<dbReference type="InterPro" id="IPR023187">
    <property type="entry name" value="Tscrpt_reg_MarR-type_CS"/>
</dbReference>
<dbReference type="GO" id="GO:0006950">
    <property type="term" value="P:response to stress"/>
    <property type="evidence" value="ECO:0007669"/>
    <property type="project" value="TreeGrafter"/>
</dbReference>